<keyword evidence="2 12" id="KW-0479">Metal-binding</keyword>
<dbReference type="AlphaFoldDB" id="A0A482XCD5"/>
<reference evidence="17 18" key="1">
    <citation type="journal article" date="2017" name="Gigascience">
        <title>Genome sequence of the small brown planthopper, Laodelphax striatellus.</title>
        <authorList>
            <person name="Zhu J."/>
            <person name="Jiang F."/>
            <person name="Wang X."/>
            <person name="Yang P."/>
            <person name="Bao Y."/>
            <person name="Zhao W."/>
            <person name="Wang W."/>
            <person name="Lu H."/>
            <person name="Wang Q."/>
            <person name="Cui N."/>
            <person name="Li J."/>
            <person name="Chen X."/>
            <person name="Luo L."/>
            <person name="Yu J."/>
            <person name="Kang L."/>
            <person name="Cui F."/>
        </authorList>
    </citation>
    <scope>NUCLEOTIDE SEQUENCE [LARGE SCALE GENOMIC DNA]</scope>
    <source>
        <strain evidence="17">Lst14</strain>
    </source>
</reference>
<proteinExistence type="predicted"/>
<feature type="compositionally biased region" description="Pro residues" evidence="13">
    <location>
        <begin position="519"/>
        <end position="529"/>
    </location>
</feature>
<dbReference type="InterPro" id="IPR012934">
    <property type="entry name" value="Znf_AD"/>
</dbReference>
<dbReference type="PROSITE" id="PS00028">
    <property type="entry name" value="ZINC_FINGER_C2H2_1"/>
    <property type="match status" value="5"/>
</dbReference>
<comment type="caution">
    <text evidence="17">The sequence shown here is derived from an EMBL/GenBank/DDBJ whole genome shotgun (WGS) entry which is preliminary data.</text>
</comment>
<protein>
    <recommendedName>
        <fullName evidence="19">Protein krueppel</fullName>
    </recommendedName>
</protein>
<dbReference type="Pfam" id="PF05485">
    <property type="entry name" value="THAP"/>
    <property type="match status" value="1"/>
</dbReference>
<dbReference type="Proteomes" id="UP000291343">
    <property type="component" value="Unassembled WGS sequence"/>
</dbReference>
<accession>A0A482XCD5</accession>
<evidence type="ECO:0000256" key="13">
    <source>
        <dbReference type="SAM" id="MobiDB-lite"/>
    </source>
</evidence>
<feature type="domain" description="C2H2-type" evidence="14">
    <location>
        <begin position="492"/>
        <end position="514"/>
    </location>
</feature>
<keyword evidence="6" id="KW-0805">Transcription regulation</keyword>
<dbReference type="STRING" id="195883.A0A482XCD5"/>
<feature type="binding site" evidence="12">
    <location>
        <position position="154"/>
    </location>
    <ligand>
        <name>Zn(2+)</name>
        <dbReference type="ChEBI" id="CHEBI:29105"/>
    </ligand>
</feature>
<evidence type="ECO:0000256" key="4">
    <source>
        <dbReference type="ARBA" id="ARBA00022771"/>
    </source>
</evidence>
<evidence type="ECO:0000259" key="16">
    <source>
        <dbReference type="PROSITE" id="PS51915"/>
    </source>
</evidence>
<feature type="region of interest" description="Disordered" evidence="13">
    <location>
        <begin position="508"/>
        <end position="533"/>
    </location>
</feature>
<evidence type="ECO:0000313" key="17">
    <source>
        <dbReference type="EMBL" id="RZF43416.1"/>
    </source>
</evidence>
<evidence type="ECO:0000256" key="7">
    <source>
        <dbReference type="ARBA" id="ARBA00023125"/>
    </source>
</evidence>
<dbReference type="InterPro" id="IPR013087">
    <property type="entry name" value="Znf_C2H2_type"/>
</dbReference>
<dbReference type="GO" id="GO:0001228">
    <property type="term" value="F:DNA-binding transcription activator activity, RNA polymerase II-specific"/>
    <property type="evidence" value="ECO:0007669"/>
    <property type="project" value="TreeGrafter"/>
</dbReference>
<feature type="domain" description="C2H2-type" evidence="14">
    <location>
        <begin position="464"/>
        <end position="491"/>
    </location>
</feature>
<dbReference type="PANTHER" id="PTHR24376:SF243">
    <property type="entry name" value="C2H2-TYPE DOMAIN-CONTAINING PROTEIN"/>
    <property type="match status" value="1"/>
</dbReference>
<evidence type="ECO:0000256" key="1">
    <source>
        <dbReference type="ARBA" id="ARBA00004123"/>
    </source>
</evidence>
<dbReference type="SMART" id="SM00355">
    <property type="entry name" value="ZnF_C2H2"/>
    <property type="match status" value="8"/>
</dbReference>
<dbReference type="PANTHER" id="PTHR24376">
    <property type="entry name" value="ZINC FINGER PROTEIN"/>
    <property type="match status" value="1"/>
</dbReference>
<gene>
    <name evidence="17" type="ORF">LSTR_LSTR001677</name>
</gene>
<dbReference type="Gene3D" id="3.30.160.60">
    <property type="entry name" value="Classic Zinc Finger"/>
    <property type="match status" value="6"/>
</dbReference>
<keyword evidence="5 12" id="KW-0862">Zinc</keyword>
<feature type="domain" description="ZAD" evidence="16">
    <location>
        <begin position="108"/>
        <end position="181"/>
    </location>
</feature>
<evidence type="ECO:0008006" key="19">
    <source>
        <dbReference type="Google" id="ProtNLM"/>
    </source>
</evidence>
<evidence type="ECO:0000256" key="8">
    <source>
        <dbReference type="ARBA" id="ARBA00023163"/>
    </source>
</evidence>
<feature type="domain" description="THAP-type" evidence="15">
    <location>
        <begin position="1"/>
        <end position="78"/>
    </location>
</feature>
<dbReference type="SUPFAM" id="SSF57667">
    <property type="entry name" value="beta-beta-alpha zinc fingers"/>
    <property type="match status" value="3"/>
</dbReference>
<dbReference type="SMR" id="A0A482XCD5"/>
<dbReference type="PROSITE" id="PS50950">
    <property type="entry name" value="ZF_THAP"/>
    <property type="match status" value="1"/>
</dbReference>
<evidence type="ECO:0000259" key="14">
    <source>
        <dbReference type="PROSITE" id="PS50157"/>
    </source>
</evidence>
<evidence type="ECO:0000256" key="2">
    <source>
        <dbReference type="ARBA" id="ARBA00022723"/>
    </source>
</evidence>
<dbReference type="FunFam" id="3.30.160.60:FF:001289">
    <property type="entry name" value="Zinc finger protein 574"/>
    <property type="match status" value="1"/>
</dbReference>
<dbReference type="SMART" id="SM00980">
    <property type="entry name" value="THAP"/>
    <property type="match status" value="1"/>
</dbReference>
<evidence type="ECO:0000256" key="10">
    <source>
        <dbReference type="PROSITE-ProRule" id="PRU00042"/>
    </source>
</evidence>
<dbReference type="GO" id="GO:0000978">
    <property type="term" value="F:RNA polymerase II cis-regulatory region sequence-specific DNA binding"/>
    <property type="evidence" value="ECO:0007669"/>
    <property type="project" value="TreeGrafter"/>
</dbReference>
<dbReference type="InterPro" id="IPR036236">
    <property type="entry name" value="Znf_C2H2_sf"/>
</dbReference>
<dbReference type="FunCoup" id="A0A482XCD5">
    <property type="interactions" value="486"/>
</dbReference>
<evidence type="ECO:0000256" key="5">
    <source>
        <dbReference type="ARBA" id="ARBA00022833"/>
    </source>
</evidence>
<feature type="binding site" evidence="12">
    <location>
        <position position="110"/>
    </location>
    <ligand>
        <name>Zn(2+)</name>
        <dbReference type="ChEBI" id="CHEBI:29105"/>
    </ligand>
</feature>
<dbReference type="PROSITE" id="PS51915">
    <property type="entry name" value="ZAD"/>
    <property type="match status" value="1"/>
</dbReference>
<dbReference type="SUPFAM" id="SSF57716">
    <property type="entry name" value="Glucocorticoid receptor-like (DNA-binding domain)"/>
    <property type="match status" value="2"/>
</dbReference>
<keyword evidence="9" id="KW-0539">Nucleus</keyword>
<dbReference type="GO" id="GO:0005694">
    <property type="term" value="C:chromosome"/>
    <property type="evidence" value="ECO:0007669"/>
    <property type="project" value="UniProtKB-ARBA"/>
</dbReference>
<keyword evidence="3" id="KW-0677">Repeat</keyword>
<feature type="binding site" evidence="12">
    <location>
        <position position="113"/>
    </location>
    <ligand>
        <name>Zn(2+)</name>
        <dbReference type="ChEBI" id="CHEBI:29105"/>
    </ligand>
</feature>
<dbReference type="GO" id="GO:0005634">
    <property type="term" value="C:nucleus"/>
    <property type="evidence" value="ECO:0007669"/>
    <property type="project" value="UniProtKB-SubCell"/>
</dbReference>
<keyword evidence="8" id="KW-0804">Transcription</keyword>
<dbReference type="Pfam" id="PF00096">
    <property type="entry name" value="zf-C2H2"/>
    <property type="match status" value="3"/>
</dbReference>
<dbReference type="PROSITE" id="PS50157">
    <property type="entry name" value="ZINC_FINGER_C2H2_2"/>
    <property type="match status" value="6"/>
</dbReference>
<dbReference type="GO" id="GO:0008270">
    <property type="term" value="F:zinc ion binding"/>
    <property type="evidence" value="ECO:0007669"/>
    <property type="project" value="UniProtKB-UniRule"/>
</dbReference>
<dbReference type="SMART" id="SM00868">
    <property type="entry name" value="zf-AD"/>
    <property type="match status" value="2"/>
</dbReference>
<dbReference type="InParanoid" id="A0A482XCD5"/>
<evidence type="ECO:0000259" key="15">
    <source>
        <dbReference type="PROSITE" id="PS50950"/>
    </source>
</evidence>
<keyword evidence="4 10" id="KW-0863">Zinc-finger</keyword>
<dbReference type="EMBL" id="QKKF02012754">
    <property type="protein sequence ID" value="RZF43416.1"/>
    <property type="molecule type" value="Genomic_DNA"/>
</dbReference>
<evidence type="ECO:0000256" key="3">
    <source>
        <dbReference type="ARBA" id="ARBA00022737"/>
    </source>
</evidence>
<evidence type="ECO:0000256" key="6">
    <source>
        <dbReference type="ARBA" id="ARBA00023015"/>
    </source>
</evidence>
<dbReference type="FunFam" id="3.30.160.60:FF:001732">
    <property type="entry name" value="Zgc:162936"/>
    <property type="match status" value="1"/>
</dbReference>
<feature type="domain" description="C2H2-type" evidence="14">
    <location>
        <begin position="436"/>
        <end position="463"/>
    </location>
</feature>
<sequence>MFSCAIASCPNSVLQSRSDSIKFHRFPLGDRNTLEKWITSMKLSELNPPLSNFVCDIHFESSCFEKGKLKSGSIPTVLDLENDNDFHNSKLKNVKGLLSIFEEKWGGFLCRVCGTILPENDMNLLFDDDVMEKLRCCLPFMMITINDDLPSHICGPCLNQIDALFKFRALTTVTDGIFSHINNVMKNMGTDEPTNHLFDGPKASWQKELLLRGPVSCNLCDIEFLKMEQFDSHMDQFHSLAHSQIQHKKYSSDKIQFICSTCGLIFRSQTDYSEHKQRIKYECKKCEQPLSSNCERKKHDCQRELLNFISDEMENMHDLSDDDTFRIYDDKYESKENNRNQFGFRIDLECEICGRQFLRRSNLVRHLARHEKEKEAGEFGCDKCEASFHKSRFLVQHRERAHKESSVWVCRFCGKHTTTKLSLTIHERIHTGVKPYICEWCGNTFRSKANLRQHQARHTGERRHGCPICGKMFSRRAFVKTHLRVHTGERPYCCDICQHRFTQVGDMRRHRRRHDVISQPPPPPPPASSPPTLDIITESQLYQLADFIPIIIQKYDST</sequence>
<feature type="domain" description="C2H2-type" evidence="14">
    <location>
        <begin position="348"/>
        <end position="375"/>
    </location>
</feature>
<keyword evidence="18" id="KW-1185">Reference proteome</keyword>
<feature type="binding site" evidence="12">
    <location>
        <position position="157"/>
    </location>
    <ligand>
        <name>Zn(2+)</name>
        <dbReference type="ChEBI" id="CHEBI:29105"/>
    </ligand>
</feature>
<evidence type="ECO:0000313" key="18">
    <source>
        <dbReference type="Proteomes" id="UP000291343"/>
    </source>
</evidence>
<comment type="subcellular location">
    <subcellularLocation>
        <location evidence="1">Nucleus</location>
    </subcellularLocation>
</comment>
<dbReference type="FunFam" id="3.30.160.60:FF:002343">
    <property type="entry name" value="Zinc finger protein 33A"/>
    <property type="match status" value="1"/>
</dbReference>
<evidence type="ECO:0000256" key="11">
    <source>
        <dbReference type="PROSITE-ProRule" id="PRU00309"/>
    </source>
</evidence>
<evidence type="ECO:0000256" key="12">
    <source>
        <dbReference type="PROSITE-ProRule" id="PRU01263"/>
    </source>
</evidence>
<keyword evidence="7 11" id="KW-0238">DNA-binding</keyword>
<dbReference type="SMART" id="SM00692">
    <property type="entry name" value="DM3"/>
    <property type="match status" value="1"/>
</dbReference>
<feature type="domain" description="C2H2-type" evidence="14">
    <location>
        <begin position="408"/>
        <end position="435"/>
    </location>
</feature>
<feature type="domain" description="C2H2-type" evidence="14">
    <location>
        <begin position="379"/>
        <end position="407"/>
    </location>
</feature>
<evidence type="ECO:0000256" key="9">
    <source>
        <dbReference type="ARBA" id="ARBA00023242"/>
    </source>
</evidence>
<name>A0A482XCD5_LAOST</name>
<dbReference type="InterPro" id="IPR006612">
    <property type="entry name" value="THAP_Znf"/>
</dbReference>
<dbReference type="OrthoDB" id="8180026at2759"/>
<organism evidence="17 18">
    <name type="scientific">Laodelphax striatellus</name>
    <name type="common">Small brown planthopper</name>
    <name type="synonym">Delphax striatella</name>
    <dbReference type="NCBI Taxonomy" id="195883"/>
    <lineage>
        <taxon>Eukaryota</taxon>
        <taxon>Metazoa</taxon>
        <taxon>Ecdysozoa</taxon>
        <taxon>Arthropoda</taxon>
        <taxon>Hexapoda</taxon>
        <taxon>Insecta</taxon>
        <taxon>Pterygota</taxon>
        <taxon>Neoptera</taxon>
        <taxon>Paraneoptera</taxon>
        <taxon>Hemiptera</taxon>
        <taxon>Auchenorrhyncha</taxon>
        <taxon>Fulgoroidea</taxon>
        <taxon>Delphacidae</taxon>
        <taxon>Criomorphinae</taxon>
        <taxon>Laodelphax</taxon>
    </lineage>
</organism>